<organism evidence="1 2">
    <name type="scientific">Idiomarina xiamenensis 10-D-4</name>
    <dbReference type="NCBI Taxonomy" id="740709"/>
    <lineage>
        <taxon>Bacteria</taxon>
        <taxon>Pseudomonadati</taxon>
        <taxon>Pseudomonadota</taxon>
        <taxon>Gammaproteobacteria</taxon>
        <taxon>Alteromonadales</taxon>
        <taxon>Idiomarinaceae</taxon>
        <taxon>Idiomarina</taxon>
    </lineage>
</organism>
<gene>
    <name evidence="1" type="ORF">A10D4_06706</name>
</gene>
<evidence type="ECO:0000313" key="2">
    <source>
        <dbReference type="Proteomes" id="UP000014115"/>
    </source>
</evidence>
<comment type="caution">
    <text evidence="1">The sequence shown here is derived from an EMBL/GenBank/DDBJ whole genome shotgun (WGS) entry which is preliminary data.</text>
</comment>
<accession>K2JK39</accession>
<reference evidence="1 2" key="1">
    <citation type="journal article" date="2012" name="J. Bacteriol.">
        <title>Genome Sequence of Idiomarina xiamenensis Type Strain 10-D-4.</title>
        <authorList>
            <person name="Lai Q."/>
            <person name="Wang L."/>
            <person name="Wang W."/>
            <person name="Shao Z."/>
        </authorList>
    </citation>
    <scope>NUCLEOTIDE SEQUENCE [LARGE SCALE GENOMIC DNA]</scope>
    <source>
        <strain evidence="1 2">10-D-4</strain>
    </source>
</reference>
<dbReference type="Pfam" id="PF07209">
    <property type="entry name" value="DUF1415"/>
    <property type="match status" value="1"/>
</dbReference>
<dbReference type="InterPro" id="IPR009858">
    <property type="entry name" value="DUF1415"/>
</dbReference>
<keyword evidence="2" id="KW-1185">Reference proteome</keyword>
<dbReference type="PATRIC" id="fig|740709.3.peg.1366"/>
<dbReference type="eggNOG" id="COG3310">
    <property type="taxonomic scope" value="Bacteria"/>
</dbReference>
<dbReference type="EMBL" id="AMRG01000007">
    <property type="protein sequence ID" value="EKE83816.1"/>
    <property type="molecule type" value="Genomic_DNA"/>
</dbReference>
<dbReference type="Proteomes" id="UP000014115">
    <property type="component" value="Unassembled WGS sequence"/>
</dbReference>
<dbReference type="STRING" id="740709.A10D4_06706"/>
<evidence type="ECO:0000313" key="1">
    <source>
        <dbReference type="EMBL" id="EKE83816.1"/>
    </source>
</evidence>
<proteinExistence type="predicted"/>
<dbReference type="AlphaFoldDB" id="K2JK39"/>
<name>K2JK39_9GAMM</name>
<sequence>MAFIGLSQLNFMPDNDTATALMQAWLRDFIIALNLCPFAKKEVERQRVAYRPFNASADESIEVCALQAIAAACEELDNQPDIATSLVFNPAQQMDFLHYLDVLNTAERLLQQLNYEGIYQLASFHPDYCFADSDADDPANYSNRAPYPCFHLLREQQLSRVLEQYPEPERIPETNIARLRELGKESICAKLDSSYASAVAAQIDSD</sequence>
<protein>
    <submittedName>
        <fullName evidence="1">Uncharacterized protein</fullName>
    </submittedName>
</protein>